<name>K6V960_9MICO</name>
<evidence type="ECO:0000256" key="3">
    <source>
        <dbReference type="ARBA" id="ARBA00022475"/>
    </source>
</evidence>
<dbReference type="GO" id="GO:0005886">
    <property type="term" value="C:plasma membrane"/>
    <property type="evidence" value="ECO:0007669"/>
    <property type="project" value="UniProtKB-SubCell"/>
</dbReference>
<comment type="caution">
    <text evidence="9">The sequence shown here is derived from an EMBL/GenBank/DDBJ whole genome shotgun (WGS) entry which is preliminary data.</text>
</comment>
<dbReference type="Proteomes" id="UP000008495">
    <property type="component" value="Unassembled WGS sequence"/>
</dbReference>
<keyword evidence="3" id="KW-1003">Cell membrane</keyword>
<evidence type="ECO:0000313" key="10">
    <source>
        <dbReference type="Proteomes" id="UP000008495"/>
    </source>
</evidence>
<evidence type="ECO:0000256" key="5">
    <source>
        <dbReference type="ARBA" id="ARBA00022989"/>
    </source>
</evidence>
<feature type="region of interest" description="Disordered" evidence="7">
    <location>
        <begin position="199"/>
        <end position="224"/>
    </location>
</feature>
<dbReference type="CDD" id="cd06173">
    <property type="entry name" value="MFS_MefA_like"/>
    <property type="match status" value="1"/>
</dbReference>
<keyword evidence="6 8" id="KW-0472">Membrane</keyword>
<protein>
    <submittedName>
        <fullName evidence="9">Putative major facilitator superfamily transporter</fullName>
    </submittedName>
</protein>
<dbReference type="RefSeq" id="WP_006503530.1">
    <property type="nucleotide sequence ID" value="NZ_BAGZ01000016.1"/>
</dbReference>
<keyword evidence="2" id="KW-0813">Transport</keyword>
<dbReference type="eggNOG" id="COG0477">
    <property type="taxonomic scope" value="Bacteria"/>
</dbReference>
<comment type="subcellular location">
    <subcellularLocation>
        <location evidence="1">Cell membrane</location>
        <topology evidence="1">Multi-pass membrane protein</topology>
    </subcellularLocation>
</comment>
<proteinExistence type="predicted"/>
<sequence length="224" mass="23018">MSTEPLTRDRRFVCFWLSRTISALGSAVSIVVLPILVYEQTRSALLVALVAASGTLPYLAFGLVAGAVADRVDRRRLMVGCDLACLAVLASLPLTATLDALAGPLVVLAAMASSTFALFFEAASYGLVVDLVSKERLAAANSSLFGAETTARISGTALAGLLASLIGANLTVLVDAATFGASALLIASIRVDRAARGGERNASISSPPYARDSTSSSTTRCCAS</sequence>
<dbReference type="SUPFAM" id="SSF103473">
    <property type="entry name" value="MFS general substrate transporter"/>
    <property type="match status" value="1"/>
</dbReference>
<keyword evidence="10" id="KW-1185">Reference proteome</keyword>
<dbReference type="PANTHER" id="PTHR23513">
    <property type="entry name" value="INTEGRAL MEMBRANE EFFLUX PROTEIN-RELATED"/>
    <property type="match status" value="1"/>
</dbReference>
<evidence type="ECO:0000256" key="4">
    <source>
        <dbReference type="ARBA" id="ARBA00022692"/>
    </source>
</evidence>
<organism evidence="9 10">
    <name type="scientific">Austwickia chelonae NBRC 105200</name>
    <dbReference type="NCBI Taxonomy" id="1184607"/>
    <lineage>
        <taxon>Bacteria</taxon>
        <taxon>Bacillati</taxon>
        <taxon>Actinomycetota</taxon>
        <taxon>Actinomycetes</taxon>
        <taxon>Micrococcales</taxon>
        <taxon>Dermatophilaceae</taxon>
        <taxon>Austwickia</taxon>
    </lineage>
</organism>
<dbReference type="InterPro" id="IPR010290">
    <property type="entry name" value="TM_effector"/>
</dbReference>
<feature type="transmembrane region" description="Helical" evidence="8">
    <location>
        <begin position="77"/>
        <end position="96"/>
    </location>
</feature>
<dbReference type="Gene3D" id="1.20.1250.20">
    <property type="entry name" value="MFS general substrate transporter like domains"/>
    <property type="match status" value="1"/>
</dbReference>
<keyword evidence="5 8" id="KW-1133">Transmembrane helix</keyword>
<reference evidence="9 10" key="1">
    <citation type="submission" date="2012-08" db="EMBL/GenBank/DDBJ databases">
        <title>Whole genome shotgun sequence of Austwickia chelonae NBRC 105200.</title>
        <authorList>
            <person name="Yoshida I."/>
            <person name="Hosoyama A."/>
            <person name="Tsuchikane K."/>
            <person name="Katsumata H."/>
            <person name="Ando Y."/>
            <person name="Ohji S."/>
            <person name="Hamada M."/>
            <person name="Tamura T."/>
            <person name="Yamazoe A."/>
            <person name="Yamazaki S."/>
            <person name="Fujita N."/>
        </authorList>
    </citation>
    <scope>NUCLEOTIDE SEQUENCE [LARGE SCALE GENOMIC DNA]</scope>
    <source>
        <strain evidence="9 10">NBRC 105200</strain>
    </source>
</reference>
<feature type="compositionally biased region" description="Low complexity" evidence="7">
    <location>
        <begin position="213"/>
        <end position="224"/>
    </location>
</feature>
<accession>K6V960</accession>
<evidence type="ECO:0000256" key="7">
    <source>
        <dbReference type="SAM" id="MobiDB-lite"/>
    </source>
</evidence>
<evidence type="ECO:0000313" key="9">
    <source>
        <dbReference type="EMBL" id="GAB78773.1"/>
    </source>
</evidence>
<evidence type="ECO:0000256" key="2">
    <source>
        <dbReference type="ARBA" id="ARBA00022448"/>
    </source>
</evidence>
<dbReference type="AlphaFoldDB" id="K6V960"/>
<feature type="transmembrane region" description="Helical" evidence="8">
    <location>
        <begin position="12"/>
        <end position="38"/>
    </location>
</feature>
<evidence type="ECO:0000256" key="6">
    <source>
        <dbReference type="ARBA" id="ARBA00023136"/>
    </source>
</evidence>
<dbReference type="PANTHER" id="PTHR23513:SF6">
    <property type="entry name" value="MAJOR FACILITATOR SUPERFAMILY ASSOCIATED DOMAIN-CONTAINING PROTEIN"/>
    <property type="match status" value="1"/>
</dbReference>
<feature type="transmembrane region" description="Helical" evidence="8">
    <location>
        <begin position="172"/>
        <end position="191"/>
    </location>
</feature>
<evidence type="ECO:0000256" key="8">
    <source>
        <dbReference type="SAM" id="Phobius"/>
    </source>
</evidence>
<dbReference type="Pfam" id="PF05977">
    <property type="entry name" value="MFS_3"/>
    <property type="match status" value="1"/>
</dbReference>
<dbReference type="InterPro" id="IPR036259">
    <property type="entry name" value="MFS_trans_sf"/>
</dbReference>
<dbReference type="EMBL" id="BAGZ01000016">
    <property type="protein sequence ID" value="GAB78773.1"/>
    <property type="molecule type" value="Genomic_DNA"/>
</dbReference>
<gene>
    <name evidence="9" type="ORF">AUCHE_16_01960</name>
</gene>
<keyword evidence="4 8" id="KW-0812">Transmembrane</keyword>
<feature type="transmembrane region" description="Helical" evidence="8">
    <location>
        <begin position="102"/>
        <end position="128"/>
    </location>
</feature>
<evidence type="ECO:0000256" key="1">
    <source>
        <dbReference type="ARBA" id="ARBA00004651"/>
    </source>
</evidence>
<feature type="transmembrane region" description="Helical" evidence="8">
    <location>
        <begin position="44"/>
        <end position="65"/>
    </location>
</feature>